<comment type="caution">
    <text evidence="2">The sequence shown here is derived from an EMBL/GenBank/DDBJ whole genome shotgun (WGS) entry which is preliminary data.</text>
</comment>
<keyword evidence="3" id="KW-1185">Reference proteome</keyword>
<feature type="region of interest" description="Disordered" evidence="1">
    <location>
        <begin position="489"/>
        <end position="528"/>
    </location>
</feature>
<feature type="compositionally biased region" description="Low complexity" evidence="1">
    <location>
        <begin position="500"/>
        <end position="525"/>
    </location>
</feature>
<dbReference type="Proteomes" id="UP001212152">
    <property type="component" value="Unassembled WGS sequence"/>
</dbReference>
<gene>
    <name evidence="2" type="ORF">HDU87_005268</name>
</gene>
<feature type="compositionally biased region" description="Low complexity" evidence="1">
    <location>
        <begin position="71"/>
        <end position="87"/>
    </location>
</feature>
<feature type="region of interest" description="Disordered" evidence="1">
    <location>
        <begin position="41"/>
        <end position="117"/>
    </location>
</feature>
<proteinExistence type="predicted"/>
<feature type="region of interest" description="Disordered" evidence="1">
    <location>
        <begin position="590"/>
        <end position="617"/>
    </location>
</feature>
<accession>A0AAD5TH50</accession>
<name>A0AAD5TH50_9FUNG</name>
<evidence type="ECO:0000313" key="3">
    <source>
        <dbReference type="Proteomes" id="UP001212152"/>
    </source>
</evidence>
<organism evidence="2 3">
    <name type="scientific">Geranomyces variabilis</name>
    <dbReference type="NCBI Taxonomy" id="109894"/>
    <lineage>
        <taxon>Eukaryota</taxon>
        <taxon>Fungi</taxon>
        <taxon>Fungi incertae sedis</taxon>
        <taxon>Chytridiomycota</taxon>
        <taxon>Chytridiomycota incertae sedis</taxon>
        <taxon>Chytridiomycetes</taxon>
        <taxon>Spizellomycetales</taxon>
        <taxon>Powellomycetaceae</taxon>
        <taxon>Geranomyces</taxon>
    </lineage>
</organism>
<dbReference type="AlphaFoldDB" id="A0AAD5TH50"/>
<evidence type="ECO:0000313" key="2">
    <source>
        <dbReference type="EMBL" id="KAJ3176399.1"/>
    </source>
</evidence>
<reference evidence="2" key="1">
    <citation type="submission" date="2020-05" db="EMBL/GenBank/DDBJ databases">
        <title>Phylogenomic resolution of chytrid fungi.</title>
        <authorList>
            <person name="Stajich J.E."/>
            <person name="Amses K."/>
            <person name="Simmons R."/>
            <person name="Seto K."/>
            <person name="Myers J."/>
            <person name="Bonds A."/>
            <person name="Quandt C.A."/>
            <person name="Barry K."/>
            <person name="Liu P."/>
            <person name="Grigoriev I."/>
            <person name="Longcore J.E."/>
            <person name="James T.Y."/>
        </authorList>
    </citation>
    <scope>NUCLEOTIDE SEQUENCE</scope>
    <source>
        <strain evidence="2">JEL0379</strain>
    </source>
</reference>
<dbReference type="EMBL" id="JADGJQ010000041">
    <property type="protein sequence ID" value="KAJ3176399.1"/>
    <property type="molecule type" value="Genomic_DNA"/>
</dbReference>
<sequence length="736" mass="78746">MAATGDAQATAARVSLRSAALTLLNALENLLLLDEHGHARPTLTGLPRSPSVNPDAGGSKRRGSERVMPLHQVQHQHQQQQQQQQQVAADGMDVDSHEEKPRLSPLSGQQLSGLQEAVSPLKRKRAASGFPLPDAKAHRVSASLSSRMQRSLQVGDERLPEQDVHTALWPSDVSGRRLSRLPMSDSSLSIGDELTALPSPSSSSSRDLFASTYTASRSHSPPTLSGASSISAWIESLAAQSHRPLAQIQASWEEKRVELECNLTLLANGVPSDSYQDLRSITENIVSTAKWLSAGNLDELGEMVPLWKTAEPNIELLIQYIRVVEDLKTTAAMSFPLTGNLDADAERMKACLDEKKQLWGTILADDGRVWRTLGFPVDEHSHLFASAAAWIYGLPWTLLVLVDGERHKLQARGEHVTGDGEAPSPELTDLMERVFKALLFAQECGEFVGRPFQPRVRHGACALGAAFFVFTVALFEKLSSQSTLRNGSAAATEPARMEWSPALTTSTASHAATVSQTPSPPTRTSRATDARVMQLFGNLVRLLDALRVTNAEEPLQSTDEDTRNTQQRISRGTPDLVDRYAPSAHQHPHHLLEHNSDTSTAGTPPPSTANASPLPLDDPHLEALDKLARVVVEAGLQICEHVAARLAARGGGRSDAAIARSGAGRNVSGSGATGITATAISSATTGIRAGGGGKNALLLALAARYVVAAADLAGLAGQERVRLQSLREALPVGSFA</sequence>
<evidence type="ECO:0000256" key="1">
    <source>
        <dbReference type="SAM" id="MobiDB-lite"/>
    </source>
</evidence>
<protein>
    <submittedName>
        <fullName evidence="2">Uncharacterized protein</fullName>
    </submittedName>
</protein>
<feature type="compositionally biased region" description="Low complexity" evidence="1">
    <location>
        <begin position="597"/>
        <end position="613"/>
    </location>
</feature>
<feature type="compositionally biased region" description="Low complexity" evidence="1">
    <location>
        <begin position="103"/>
        <end position="115"/>
    </location>
</feature>